<protein>
    <recommendedName>
        <fullName evidence="2">Beta-lactamase-related domain-containing protein</fullName>
    </recommendedName>
</protein>
<sequence length="554" mass="59838">MKITYSTGLTTIALSTLLVSAAVQADTSAYDQVVRSSYQQSLPGATIHISRAGETVYATAAGMADLELAVPMANDHVFRLASVTKQYTAAAILRLVDEGKLQLDDTVAKWWPELAFGDVTVHQLLNHTSGIASYTSIPGYMSDTRIQRDLTTAELIEVFAELPLDFDPGTEWRYNNSAYVMLGAIIEKVTAQPWDSYIVNRLLKPLGITDTGYYPDSKITPRRISGYHNSEDGPVNAPHLSMTQPHAAGALSATAADVDKWQVALHSGNVISATSYEKMITPEDVADDYGYGIAAGKLRGWDALSHGGGIHGFSTYALWLPEQEISVVVLSNIAGGSASPTDIAFRLAAIAAGNPFPIEKPAVEMSSMELEKLVGTYQINDDTKRTLKLEDGRLMSQRQGGMPSVVIPVGNDQFALEGSAAYFEAVRDESGNVTGVDFYQVNSAEAEHAKKVSNDVAMRNVSSLTAEQQERLVGEYELQPGFVITIRRTDAGMTAQATGQNAFPVQSEGENVLFNDQFGIEMEFELSAEGPAQQLTLKQGGRAMPAPRLQPEGE</sequence>
<proteinExistence type="predicted"/>
<evidence type="ECO:0000313" key="3">
    <source>
        <dbReference type="EMBL" id="PTB90489.1"/>
    </source>
</evidence>
<dbReference type="Proteomes" id="UP000242087">
    <property type="component" value="Unassembled WGS sequence"/>
</dbReference>
<keyword evidence="1" id="KW-0732">Signal</keyword>
<dbReference type="PROSITE" id="PS00146">
    <property type="entry name" value="BETA_LACTAMASE_A"/>
    <property type="match status" value="1"/>
</dbReference>
<evidence type="ECO:0000313" key="4">
    <source>
        <dbReference type="Proteomes" id="UP000242087"/>
    </source>
</evidence>
<dbReference type="InterPro" id="IPR023650">
    <property type="entry name" value="Beta-lactam_class-A_AS"/>
</dbReference>
<accession>A0A2T4D9I6</accession>
<reference evidence="3 4" key="1">
    <citation type="submission" date="2018-03" db="EMBL/GenBank/DDBJ databases">
        <title>Cross-interface Injection: A General Nanoliter Liquid Handling Method Applied to Single Cells Genome Amplification Automated Nanoliter Liquid Handling Applied to Single Cell Multiple Displacement Amplification.</title>
        <authorList>
            <person name="Yun J."/>
            <person name="Xu P."/>
            <person name="Xu J."/>
            <person name="Dai X."/>
            <person name="Wang Y."/>
            <person name="Zheng X."/>
            <person name="Cao C."/>
            <person name="Yi Q."/>
            <person name="Zhu Y."/>
            <person name="Wang L."/>
            <person name="Dong Z."/>
            <person name="Huang Y."/>
            <person name="Huang L."/>
            <person name="Du W."/>
        </authorList>
    </citation>
    <scope>NUCLEOTIDE SEQUENCE [LARGE SCALE GENOMIC DNA]</scope>
    <source>
        <strain evidence="3 4">A12-4</strain>
    </source>
</reference>
<dbReference type="Gene3D" id="3.40.710.10">
    <property type="entry name" value="DD-peptidase/beta-lactamase superfamily"/>
    <property type="match status" value="1"/>
</dbReference>
<feature type="signal peptide" evidence="1">
    <location>
        <begin position="1"/>
        <end position="21"/>
    </location>
</feature>
<dbReference type="Pfam" id="PF00144">
    <property type="entry name" value="Beta-lactamase"/>
    <property type="match status" value="1"/>
</dbReference>
<dbReference type="InterPro" id="IPR012338">
    <property type="entry name" value="Beta-lactam/transpept-like"/>
</dbReference>
<organism evidence="3 4">
    <name type="scientific">Pseudidiomarina aestuarii</name>
    <dbReference type="NCBI Taxonomy" id="624146"/>
    <lineage>
        <taxon>Bacteria</taxon>
        <taxon>Pseudomonadati</taxon>
        <taxon>Pseudomonadota</taxon>
        <taxon>Gammaproteobacteria</taxon>
        <taxon>Alteromonadales</taxon>
        <taxon>Idiomarinaceae</taxon>
        <taxon>Pseudidiomarina</taxon>
    </lineage>
</organism>
<feature type="chain" id="PRO_5015481857" description="Beta-lactamase-related domain-containing protein" evidence="1">
    <location>
        <begin position="22"/>
        <end position="554"/>
    </location>
</feature>
<comment type="caution">
    <text evidence="3">The sequence shown here is derived from an EMBL/GenBank/DDBJ whole genome shotgun (WGS) entry which is preliminary data.</text>
</comment>
<dbReference type="EMBL" id="PYVF01000001">
    <property type="protein sequence ID" value="PTB90489.1"/>
    <property type="molecule type" value="Genomic_DNA"/>
</dbReference>
<dbReference type="SUPFAM" id="SSF56601">
    <property type="entry name" value="beta-lactamase/transpeptidase-like"/>
    <property type="match status" value="1"/>
</dbReference>
<dbReference type="PANTHER" id="PTHR46825">
    <property type="entry name" value="D-ALANYL-D-ALANINE-CARBOXYPEPTIDASE/ENDOPEPTIDASE AMPH"/>
    <property type="match status" value="1"/>
</dbReference>
<name>A0A2T4D9I6_9GAMM</name>
<feature type="domain" description="Beta-lactamase-related" evidence="2">
    <location>
        <begin position="37"/>
        <end position="345"/>
    </location>
</feature>
<evidence type="ECO:0000259" key="2">
    <source>
        <dbReference type="Pfam" id="PF00144"/>
    </source>
</evidence>
<dbReference type="InterPro" id="IPR050491">
    <property type="entry name" value="AmpC-like"/>
</dbReference>
<gene>
    <name evidence="3" type="ORF">C9927_00135</name>
</gene>
<evidence type="ECO:0000256" key="1">
    <source>
        <dbReference type="SAM" id="SignalP"/>
    </source>
</evidence>
<dbReference type="PANTHER" id="PTHR46825:SF9">
    <property type="entry name" value="BETA-LACTAMASE-RELATED DOMAIN-CONTAINING PROTEIN"/>
    <property type="match status" value="1"/>
</dbReference>
<dbReference type="AlphaFoldDB" id="A0A2T4D9I6"/>
<dbReference type="InterPro" id="IPR001466">
    <property type="entry name" value="Beta-lactam-related"/>
</dbReference>